<accession>A0AA35VHI6</accession>
<dbReference type="SUPFAM" id="SSF52047">
    <property type="entry name" value="RNI-like"/>
    <property type="match status" value="1"/>
</dbReference>
<dbReference type="Proteomes" id="UP001177003">
    <property type="component" value="Chromosome 1"/>
</dbReference>
<protein>
    <submittedName>
        <fullName evidence="1">Uncharacterized protein</fullName>
    </submittedName>
</protein>
<dbReference type="AlphaFoldDB" id="A0AA35VHI6"/>
<organism evidence="1 2">
    <name type="scientific">Lactuca saligna</name>
    <name type="common">Willowleaf lettuce</name>
    <dbReference type="NCBI Taxonomy" id="75948"/>
    <lineage>
        <taxon>Eukaryota</taxon>
        <taxon>Viridiplantae</taxon>
        <taxon>Streptophyta</taxon>
        <taxon>Embryophyta</taxon>
        <taxon>Tracheophyta</taxon>
        <taxon>Spermatophyta</taxon>
        <taxon>Magnoliopsida</taxon>
        <taxon>eudicotyledons</taxon>
        <taxon>Gunneridae</taxon>
        <taxon>Pentapetalae</taxon>
        <taxon>asterids</taxon>
        <taxon>campanulids</taxon>
        <taxon>Asterales</taxon>
        <taxon>Asteraceae</taxon>
        <taxon>Cichorioideae</taxon>
        <taxon>Cichorieae</taxon>
        <taxon>Lactucinae</taxon>
        <taxon>Lactuca</taxon>
    </lineage>
</organism>
<sequence length="203" mass="23624">MSHMTPHHHDHHHDIPMEVELTKLELHNCFYKPPIEFEGFLNLEDHYLQNVDFGAKLCGNQICLPQLKELSMYSCTNIYNFNVKATKLQSLFVIACLDATLLPLLHSQCLSLFAIDDFVRGERMHLARVISNLPEIQALFIDGNSLKVRQRLTFTSQFLCAENVPKWLPDPICNLKHFSFRKIQFGDWINLMVFFVCFGTRQI</sequence>
<reference evidence="1" key="1">
    <citation type="submission" date="2023-04" db="EMBL/GenBank/DDBJ databases">
        <authorList>
            <person name="Vijverberg K."/>
            <person name="Xiong W."/>
            <person name="Schranz E."/>
        </authorList>
    </citation>
    <scope>NUCLEOTIDE SEQUENCE</scope>
</reference>
<gene>
    <name evidence="1" type="ORF">LSALG_LOCUS9414</name>
</gene>
<proteinExistence type="predicted"/>
<evidence type="ECO:0000313" key="2">
    <source>
        <dbReference type="Proteomes" id="UP001177003"/>
    </source>
</evidence>
<dbReference type="EMBL" id="OX465077">
    <property type="protein sequence ID" value="CAI9269018.1"/>
    <property type="molecule type" value="Genomic_DNA"/>
</dbReference>
<name>A0AA35VHI6_LACSI</name>
<evidence type="ECO:0000313" key="1">
    <source>
        <dbReference type="EMBL" id="CAI9269018.1"/>
    </source>
</evidence>
<keyword evidence="2" id="KW-1185">Reference proteome</keyword>